<comment type="caution">
    <text evidence="1">The sequence shown here is derived from an EMBL/GenBank/DDBJ whole genome shotgun (WGS) entry which is preliminary data.</text>
</comment>
<accession>A0A255XNC3</accession>
<dbReference type="AlphaFoldDB" id="A0A255XNC3"/>
<dbReference type="EMBL" id="NOXS01000033">
    <property type="protein sequence ID" value="OYQ17925.1"/>
    <property type="molecule type" value="Genomic_DNA"/>
</dbReference>
<protein>
    <submittedName>
        <fullName evidence="1">Uncharacterized protein</fullName>
    </submittedName>
</protein>
<proteinExistence type="predicted"/>
<organism evidence="1 2">
    <name type="scientific">Elstera cyanobacteriorum</name>
    <dbReference type="NCBI Taxonomy" id="2022747"/>
    <lineage>
        <taxon>Bacteria</taxon>
        <taxon>Pseudomonadati</taxon>
        <taxon>Pseudomonadota</taxon>
        <taxon>Alphaproteobacteria</taxon>
        <taxon>Rhodospirillales</taxon>
        <taxon>Rhodospirillaceae</taxon>
        <taxon>Elstera</taxon>
    </lineage>
</organism>
<keyword evidence="2" id="KW-1185">Reference proteome</keyword>
<dbReference type="OrthoDB" id="9814421at2"/>
<gene>
    <name evidence="1" type="ORF">CHR90_13210</name>
</gene>
<evidence type="ECO:0000313" key="1">
    <source>
        <dbReference type="EMBL" id="OYQ17925.1"/>
    </source>
</evidence>
<dbReference type="Pfam" id="PF07704">
    <property type="entry name" value="PSK_trans_fac"/>
    <property type="match status" value="1"/>
</dbReference>
<sequence length="87" mass="9930">MAKMPLSVTDAEVERLTEELASRPGISKTEVIRKAFQHETARETTAQQEQHSDYVERVLAFARALRAEGDPENGLPITKEWRDSLYE</sequence>
<evidence type="ECO:0000313" key="2">
    <source>
        <dbReference type="Proteomes" id="UP000216361"/>
    </source>
</evidence>
<reference evidence="1 2" key="1">
    <citation type="submission" date="2017-07" db="EMBL/GenBank/DDBJ databases">
        <title>Elstera cyanobacteriorum sp. nov., a novel bacterium isolated from cyanobacterial aggregates in a eutrophic lake.</title>
        <authorList>
            <person name="Cai H."/>
        </authorList>
    </citation>
    <scope>NUCLEOTIDE SEQUENCE [LARGE SCALE GENOMIC DNA]</scope>
    <source>
        <strain evidence="1 2">TH019</strain>
    </source>
</reference>
<dbReference type="Proteomes" id="UP000216361">
    <property type="component" value="Unassembled WGS sequence"/>
</dbReference>
<name>A0A255XNC3_9PROT</name>
<dbReference type="InterPro" id="IPR011660">
    <property type="entry name" value="VapB-like"/>
</dbReference>